<proteinExistence type="predicted"/>
<dbReference type="EMBL" id="JAHHUM010000757">
    <property type="protein sequence ID" value="KAK5617266.1"/>
    <property type="molecule type" value="Genomic_DNA"/>
</dbReference>
<sequence length="90" mass="9661">MSGFEGESDPPGNVNMENMKKVLMKLKAAGRGSAEGNPRRWFTYTHLSSAASPPTAATICTHVQQLIRPLPLVFKSEAEGKGLLNSSIFG</sequence>
<keyword evidence="2" id="KW-1185">Reference proteome</keyword>
<evidence type="ECO:0000313" key="2">
    <source>
        <dbReference type="Proteomes" id="UP001311232"/>
    </source>
</evidence>
<accession>A0AAV9S7K6</accession>
<reference evidence="1 2" key="1">
    <citation type="submission" date="2021-06" db="EMBL/GenBank/DDBJ databases">
        <authorList>
            <person name="Palmer J.M."/>
        </authorList>
    </citation>
    <scope>NUCLEOTIDE SEQUENCE [LARGE SCALE GENOMIC DNA]</scope>
    <source>
        <strain evidence="1 2">MEX-2019</strain>
        <tissue evidence="1">Muscle</tissue>
    </source>
</reference>
<protein>
    <submittedName>
        <fullName evidence="1">Uncharacterized protein</fullName>
    </submittedName>
</protein>
<evidence type="ECO:0000313" key="1">
    <source>
        <dbReference type="EMBL" id="KAK5617266.1"/>
    </source>
</evidence>
<organism evidence="1 2">
    <name type="scientific">Crenichthys baileyi</name>
    <name type="common">White River springfish</name>
    <dbReference type="NCBI Taxonomy" id="28760"/>
    <lineage>
        <taxon>Eukaryota</taxon>
        <taxon>Metazoa</taxon>
        <taxon>Chordata</taxon>
        <taxon>Craniata</taxon>
        <taxon>Vertebrata</taxon>
        <taxon>Euteleostomi</taxon>
        <taxon>Actinopterygii</taxon>
        <taxon>Neopterygii</taxon>
        <taxon>Teleostei</taxon>
        <taxon>Neoteleostei</taxon>
        <taxon>Acanthomorphata</taxon>
        <taxon>Ovalentaria</taxon>
        <taxon>Atherinomorphae</taxon>
        <taxon>Cyprinodontiformes</taxon>
        <taxon>Goodeidae</taxon>
        <taxon>Crenichthys</taxon>
    </lineage>
</organism>
<gene>
    <name evidence="1" type="ORF">CRENBAI_009006</name>
</gene>
<dbReference type="AlphaFoldDB" id="A0AAV9S7K6"/>
<comment type="caution">
    <text evidence="1">The sequence shown here is derived from an EMBL/GenBank/DDBJ whole genome shotgun (WGS) entry which is preliminary data.</text>
</comment>
<name>A0AAV9S7K6_9TELE</name>
<dbReference type="Proteomes" id="UP001311232">
    <property type="component" value="Unassembled WGS sequence"/>
</dbReference>